<name>A0ABU7VSW3_9BACL</name>
<evidence type="ECO:0000259" key="3">
    <source>
        <dbReference type="PROSITE" id="PS50111"/>
    </source>
</evidence>
<gene>
    <name evidence="4" type="ORF">V3851_13275</name>
</gene>
<accession>A0ABU7VSW3</accession>
<evidence type="ECO:0000313" key="5">
    <source>
        <dbReference type="Proteomes" id="UP001306950"/>
    </source>
</evidence>
<keyword evidence="5" id="KW-1185">Reference proteome</keyword>
<comment type="caution">
    <text evidence="4">The sequence shown here is derived from an EMBL/GenBank/DDBJ whole genome shotgun (WGS) entry which is preliminary data.</text>
</comment>
<dbReference type="PANTHER" id="PTHR32089:SF112">
    <property type="entry name" value="LYSOZYME-LIKE PROTEIN-RELATED"/>
    <property type="match status" value="1"/>
</dbReference>
<keyword evidence="1 2" id="KW-0807">Transducer</keyword>
<dbReference type="PROSITE" id="PS50111">
    <property type="entry name" value="CHEMOTAXIS_TRANSDUC_2"/>
    <property type="match status" value="1"/>
</dbReference>
<evidence type="ECO:0000256" key="1">
    <source>
        <dbReference type="ARBA" id="ARBA00023224"/>
    </source>
</evidence>
<dbReference type="PANTHER" id="PTHR32089">
    <property type="entry name" value="METHYL-ACCEPTING CHEMOTAXIS PROTEIN MCPB"/>
    <property type="match status" value="1"/>
</dbReference>
<sequence length="278" mass="30399">MNIVEALIASMPFVKQLFREEVSIAIMDREKVLYCADSEKIKLGLQAGDPLFEENRDFKDLKNGREKNTARIPAELFGIPFDVVFIPVKDEHDEVVAILSINYSLENQTALEKMMSETDAAISDLLGGVQQVAAHSEELSATVIDILGSSKLAVENSSNVTNITQMIREISDQTNLLGLNAAIEAARVGEAGAGFGVVAKEVRKLSDNSKQAVIQIEQSLSSVKDSIVQMESDIGQIAAASEDQAQLVTQFVNSIEQLKETSSQLKNYIEGMLSYQQD</sequence>
<reference evidence="4 5" key="1">
    <citation type="submission" date="2024-02" db="EMBL/GenBank/DDBJ databases">
        <title>A nitrogen-fixing paenibacillus bacterium.</title>
        <authorList>
            <person name="Zhang W.L."/>
            <person name="Chen S.F."/>
        </authorList>
    </citation>
    <scope>NUCLEOTIDE SEQUENCE [LARGE SCALE GENOMIC DNA]</scope>
    <source>
        <strain evidence="4 5">M1</strain>
    </source>
</reference>
<dbReference type="Pfam" id="PF00015">
    <property type="entry name" value="MCPsignal"/>
    <property type="match status" value="1"/>
</dbReference>
<dbReference type="Proteomes" id="UP001306950">
    <property type="component" value="Unassembled WGS sequence"/>
</dbReference>
<feature type="domain" description="Methyl-accepting transducer" evidence="3">
    <location>
        <begin position="155"/>
        <end position="278"/>
    </location>
</feature>
<dbReference type="Gene3D" id="1.10.287.950">
    <property type="entry name" value="Methyl-accepting chemotaxis protein"/>
    <property type="match status" value="1"/>
</dbReference>
<dbReference type="RefSeq" id="WP_331847017.1">
    <property type="nucleotide sequence ID" value="NZ_JAZHPZ010000005.1"/>
</dbReference>
<dbReference type="SMART" id="SM00283">
    <property type="entry name" value="MA"/>
    <property type="match status" value="1"/>
</dbReference>
<protein>
    <submittedName>
        <fullName evidence="4">Methyl-accepting chemotaxis protein</fullName>
    </submittedName>
</protein>
<dbReference type="EMBL" id="JAZHPZ010000005">
    <property type="protein sequence ID" value="MEF2966807.1"/>
    <property type="molecule type" value="Genomic_DNA"/>
</dbReference>
<evidence type="ECO:0000313" key="4">
    <source>
        <dbReference type="EMBL" id="MEF2966807.1"/>
    </source>
</evidence>
<organism evidence="4 5">
    <name type="scientific">Paenibacillus haidiansis</name>
    <dbReference type="NCBI Taxonomy" id="1574488"/>
    <lineage>
        <taxon>Bacteria</taxon>
        <taxon>Bacillati</taxon>
        <taxon>Bacillota</taxon>
        <taxon>Bacilli</taxon>
        <taxon>Bacillales</taxon>
        <taxon>Paenibacillaceae</taxon>
        <taxon>Paenibacillus</taxon>
    </lineage>
</organism>
<proteinExistence type="predicted"/>
<dbReference type="InterPro" id="IPR004089">
    <property type="entry name" value="MCPsignal_dom"/>
</dbReference>
<evidence type="ECO:0000256" key="2">
    <source>
        <dbReference type="PROSITE-ProRule" id="PRU00284"/>
    </source>
</evidence>
<dbReference type="SUPFAM" id="SSF58104">
    <property type="entry name" value="Methyl-accepting chemotaxis protein (MCP) signaling domain"/>
    <property type="match status" value="1"/>
</dbReference>